<feature type="transmembrane region" description="Helical" evidence="1">
    <location>
        <begin position="53"/>
        <end position="71"/>
    </location>
</feature>
<keyword evidence="1" id="KW-0472">Membrane</keyword>
<evidence type="ECO:0000313" key="2">
    <source>
        <dbReference type="EMBL" id="SSC12271.1"/>
    </source>
</evidence>
<keyword evidence="1" id="KW-1133">Transmembrane helix</keyword>
<sequence>MYERSEGNSGIEGISYQTLSRLSYWAGFVGIWTLIGATLGIIGSIAGMIANPFSIFGLISAIVALVMGLRLRRTKNELETFIHTKAPLNLEIGLDSMMKYFRIQGVLIILAIVFILITVIAVIVMGAAFNFNFDFYNT</sequence>
<evidence type="ECO:0000313" key="3">
    <source>
        <dbReference type="Proteomes" id="UP000250796"/>
    </source>
</evidence>
<evidence type="ECO:0008006" key="4">
    <source>
        <dbReference type="Google" id="ProtNLM"/>
    </source>
</evidence>
<protein>
    <recommendedName>
        <fullName evidence="4">DUF5362 domain-containing protein</fullName>
    </recommendedName>
</protein>
<dbReference type="Pfam" id="PF17319">
    <property type="entry name" value="DUF5362"/>
    <property type="match status" value="1"/>
</dbReference>
<feature type="transmembrane region" description="Helical" evidence="1">
    <location>
        <begin position="24"/>
        <end position="47"/>
    </location>
</feature>
<dbReference type="Proteomes" id="UP000250796">
    <property type="component" value="Chromosome MESINF"/>
</dbReference>
<dbReference type="EMBL" id="LS974202">
    <property type="protein sequence ID" value="SSC12271.1"/>
    <property type="molecule type" value="Genomic_DNA"/>
</dbReference>
<reference evidence="2 3" key="1">
    <citation type="submission" date="2017-01" db="EMBL/GenBank/DDBJ databases">
        <authorList>
            <person name="Erauso G."/>
        </authorList>
    </citation>
    <scope>NUCLEOTIDE SEQUENCE [LARGE SCALE GENOMIC DNA]</scope>
    <source>
        <strain evidence="2">MESINF1</strain>
    </source>
</reference>
<proteinExistence type="predicted"/>
<feature type="transmembrane region" description="Helical" evidence="1">
    <location>
        <begin position="106"/>
        <end position="129"/>
    </location>
</feature>
<name>A0A7Z7PMV9_9BACT</name>
<dbReference type="InterPro" id="IPR035287">
    <property type="entry name" value="DUF5362"/>
</dbReference>
<keyword evidence="1" id="KW-0812">Transmembrane</keyword>
<dbReference type="KEGG" id="minf:MESINF_0822"/>
<gene>
    <name evidence="2" type="ORF">MESINF_0822</name>
</gene>
<dbReference type="AlphaFoldDB" id="A0A7Z7PMV9"/>
<dbReference type="RefSeq" id="WP_169698631.1">
    <property type="nucleotide sequence ID" value="NZ_LS974202.1"/>
</dbReference>
<evidence type="ECO:0000256" key="1">
    <source>
        <dbReference type="SAM" id="Phobius"/>
    </source>
</evidence>
<organism evidence="2 3">
    <name type="scientific">Mesotoga infera</name>
    <dbReference type="NCBI Taxonomy" id="1236046"/>
    <lineage>
        <taxon>Bacteria</taxon>
        <taxon>Thermotogati</taxon>
        <taxon>Thermotogota</taxon>
        <taxon>Thermotogae</taxon>
        <taxon>Kosmotogales</taxon>
        <taxon>Kosmotogaceae</taxon>
        <taxon>Mesotoga</taxon>
    </lineage>
</organism>
<accession>A0A7Z7PMV9</accession>
<keyword evidence="3" id="KW-1185">Reference proteome</keyword>